<evidence type="ECO:0000313" key="1">
    <source>
        <dbReference type="EMBL" id="GFY23802.1"/>
    </source>
</evidence>
<organism evidence="1 2">
    <name type="scientific">Trichonephila clavipes</name>
    <name type="common">Golden silk orbweaver</name>
    <name type="synonym">Nephila clavipes</name>
    <dbReference type="NCBI Taxonomy" id="2585209"/>
    <lineage>
        <taxon>Eukaryota</taxon>
        <taxon>Metazoa</taxon>
        <taxon>Ecdysozoa</taxon>
        <taxon>Arthropoda</taxon>
        <taxon>Chelicerata</taxon>
        <taxon>Arachnida</taxon>
        <taxon>Araneae</taxon>
        <taxon>Araneomorphae</taxon>
        <taxon>Entelegynae</taxon>
        <taxon>Araneoidea</taxon>
        <taxon>Nephilidae</taxon>
        <taxon>Trichonephila</taxon>
    </lineage>
</organism>
<sequence>MLDLTWQEYHKTVSALLLPFLSLPDYPIPRVVSNRAYLRSFGTASWASHDFERTRGKETANMERNVSRHHTELICLNTRYYRIVHSR</sequence>
<name>A0A8X6VWN4_TRICX</name>
<dbReference type="EMBL" id="BMAU01021367">
    <property type="protein sequence ID" value="GFY23802.1"/>
    <property type="molecule type" value="Genomic_DNA"/>
</dbReference>
<protein>
    <submittedName>
        <fullName evidence="1">Uncharacterized protein</fullName>
    </submittedName>
</protein>
<comment type="caution">
    <text evidence="1">The sequence shown here is derived from an EMBL/GenBank/DDBJ whole genome shotgun (WGS) entry which is preliminary data.</text>
</comment>
<accession>A0A8X6VWN4</accession>
<gene>
    <name evidence="1" type="primary">NCL1_25221</name>
    <name evidence="1" type="ORF">TNCV_3535961</name>
</gene>
<dbReference type="AlphaFoldDB" id="A0A8X6VWN4"/>
<keyword evidence="2" id="KW-1185">Reference proteome</keyword>
<evidence type="ECO:0000313" key="2">
    <source>
        <dbReference type="Proteomes" id="UP000887159"/>
    </source>
</evidence>
<reference evidence="1" key="1">
    <citation type="submission" date="2020-08" db="EMBL/GenBank/DDBJ databases">
        <title>Multicomponent nature underlies the extraordinary mechanical properties of spider dragline silk.</title>
        <authorList>
            <person name="Kono N."/>
            <person name="Nakamura H."/>
            <person name="Mori M."/>
            <person name="Yoshida Y."/>
            <person name="Ohtoshi R."/>
            <person name="Malay A.D."/>
            <person name="Moran D.A.P."/>
            <person name="Tomita M."/>
            <person name="Numata K."/>
            <person name="Arakawa K."/>
        </authorList>
    </citation>
    <scope>NUCLEOTIDE SEQUENCE</scope>
</reference>
<dbReference type="Proteomes" id="UP000887159">
    <property type="component" value="Unassembled WGS sequence"/>
</dbReference>
<proteinExistence type="predicted"/>